<protein>
    <recommendedName>
        <fullName evidence="1">Serine/threonine-protein phosphatase</fullName>
        <ecNumber evidence="1">3.1.3.16</ecNumber>
    </recommendedName>
</protein>
<evidence type="ECO:0000313" key="5">
    <source>
        <dbReference type="Proteomes" id="UP000179807"/>
    </source>
</evidence>
<dbReference type="InterPro" id="IPR006186">
    <property type="entry name" value="Ser/Thr-sp_prot-phosphatase"/>
</dbReference>
<comment type="caution">
    <text evidence="4">The sequence shown here is derived from an EMBL/GenBank/DDBJ whole genome shotgun (WGS) entry which is preliminary data.</text>
</comment>
<dbReference type="GeneID" id="94838663"/>
<dbReference type="InterPro" id="IPR050341">
    <property type="entry name" value="PP1_catalytic_subunit"/>
</dbReference>
<evidence type="ECO:0000256" key="2">
    <source>
        <dbReference type="SAM" id="MobiDB-lite"/>
    </source>
</evidence>
<dbReference type="GO" id="GO:0004722">
    <property type="term" value="F:protein serine/threonine phosphatase activity"/>
    <property type="evidence" value="ECO:0007669"/>
    <property type="project" value="UniProtKB-EC"/>
</dbReference>
<dbReference type="InterPro" id="IPR004843">
    <property type="entry name" value="Calcineurin-like_PHP"/>
</dbReference>
<reference evidence="4" key="1">
    <citation type="submission" date="2016-10" db="EMBL/GenBank/DDBJ databases">
        <authorList>
            <person name="Benchimol M."/>
            <person name="Almeida L.G."/>
            <person name="Vasconcelos A.T."/>
            <person name="Perreira-Neves A."/>
            <person name="Rosa I.A."/>
            <person name="Tasca T."/>
            <person name="Bogo M.R."/>
            <person name="de Souza W."/>
        </authorList>
    </citation>
    <scope>NUCLEOTIDE SEQUENCE [LARGE SCALE GENOMIC DNA]</scope>
    <source>
        <strain evidence="4">K</strain>
    </source>
</reference>
<name>A0A1J4KBE1_9EUKA</name>
<dbReference type="Proteomes" id="UP000179807">
    <property type="component" value="Unassembled WGS sequence"/>
</dbReference>
<feature type="compositionally biased region" description="Polar residues" evidence="2">
    <location>
        <begin position="1"/>
        <end position="13"/>
    </location>
</feature>
<evidence type="ECO:0000256" key="1">
    <source>
        <dbReference type="RuleBase" id="RU004273"/>
    </source>
</evidence>
<dbReference type="GO" id="GO:0005634">
    <property type="term" value="C:nucleus"/>
    <property type="evidence" value="ECO:0007669"/>
    <property type="project" value="TreeGrafter"/>
</dbReference>
<comment type="similarity">
    <text evidence="1">Belongs to the PPP phosphatase family.</text>
</comment>
<organism evidence="4 5">
    <name type="scientific">Tritrichomonas foetus</name>
    <dbReference type="NCBI Taxonomy" id="1144522"/>
    <lineage>
        <taxon>Eukaryota</taxon>
        <taxon>Metamonada</taxon>
        <taxon>Parabasalia</taxon>
        <taxon>Tritrichomonadida</taxon>
        <taxon>Tritrichomonadidae</taxon>
        <taxon>Tritrichomonas</taxon>
    </lineage>
</organism>
<dbReference type="InterPro" id="IPR029052">
    <property type="entry name" value="Metallo-depent_PP-like"/>
</dbReference>
<dbReference type="EMBL" id="MLAK01000708">
    <property type="protein sequence ID" value="OHT07004.1"/>
    <property type="molecule type" value="Genomic_DNA"/>
</dbReference>
<feature type="region of interest" description="Disordered" evidence="2">
    <location>
        <begin position="1"/>
        <end position="25"/>
    </location>
</feature>
<keyword evidence="1" id="KW-0378">Hydrolase</keyword>
<comment type="catalytic activity">
    <reaction evidence="1">
        <text>O-phospho-L-threonyl-[protein] + H2O = L-threonyl-[protein] + phosphate</text>
        <dbReference type="Rhea" id="RHEA:47004"/>
        <dbReference type="Rhea" id="RHEA-COMP:11060"/>
        <dbReference type="Rhea" id="RHEA-COMP:11605"/>
        <dbReference type="ChEBI" id="CHEBI:15377"/>
        <dbReference type="ChEBI" id="CHEBI:30013"/>
        <dbReference type="ChEBI" id="CHEBI:43474"/>
        <dbReference type="ChEBI" id="CHEBI:61977"/>
        <dbReference type="EC" id="3.1.3.16"/>
    </reaction>
</comment>
<dbReference type="Pfam" id="PF00149">
    <property type="entry name" value="Metallophos"/>
    <property type="match status" value="1"/>
</dbReference>
<dbReference type="SMART" id="SM00156">
    <property type="entry name" value="PP2Ac"/>
    <property type="match status" value="1"/>
</dbReference>
<sequence length="507" mass="57739">MPDTPQSSTSEPINTKDDSSTVNQNLNRRMKSISKFSSTAELGSSQTGVPSSFVPGNLHTSSINQNILSMANNYKLQNSIKDNKNDELQNEDFNNGECNLPKFDEQTLIELCDYAQTKLFNVPPLVRIPTDTYIIGDIHGNIRDLIRILNQIKFPLESRIVFLGDYVDRGDFSIEVAVLTLALFCTYPDKVVLLRGNHEILKINAQYGFKDQVLNEYNSEEVWMAFNNTFLYYPLACIVGEDNFCVHGGISPLLYNLSQIYKCNAKELNLNDQLVVDMLWSDPTSENIMFQNSSRGNGHVFGRNALISFFNENKLTRMFRGHQCVSKGIEISFENMIYTVFSCSNYCNIYYNLAGYCYINDENRVYSTLLPVLRELKKEDVYFIPFSTKSNVSIRDVNCFKSNKRMIRTNRRAMKVSSIGSVHSLKMLNSHSIYNFSQNATPSISSVVRPCISSHSYFTKIASESKRRFGIPSYSAQKCKIDEEIPIENLNVETLKLNDDISLEDDL</sequence>
<dbReference type="PROSITE" id="PS00125">
    <property type="entry name" value="SER_THR_PHOSPHATASE"/>
    <property type="match status" value="1"/>
</dbReference>
<gene>
    <name evidence="4" type="ORF">TRFO_24807</name>
</gene>
<dbReference type="Gene3D" id="3.60.21.10">
    <property type="match status" value="1"/>
</dbReference>
<accession>A0A1J4KBE1</accession>
<feature type="domain" description="Serine/threonine specific protein phosphatases" evidence="3">
    <location>
        <begin position="194"/>
        <end position="199"/>
    </location>
</feature>
<dbReference type="VEuPathDB" id="TrichDB:TRFO_24807"/>
<dbReference type="AlphaFoldDB" id="A0A1J4KBE1"/>
<evidence type="ECO:0000313" key="4">
    <source>
        <dbReference type="EMBL" id="OHT07004.1"/>
    </source>
</evidence>
<dbReference type="SUPFAM" id="SSF56300">
    <property type="entry name" value="Metallo-dependent phosphatases"/>
    <property type="match status" value="1"/>
</dbReference>
<dbReference type="RefSeq" id="XP_068360140.1">
    <property type="nucleotide sequence ID" value="XM_068503959.1"/>
</dbReference>
<proteinExistence type="inferred from homology"/>
<dbReference type="GO" id="GO:0005737">
    <property type="term" value="C:cytoplasm"/>
    <property type="evidence" value="ECO:0007669"/>
    <property type="project" value="TreeGrafter"/>
</dbReference>
<dbReference type="PRINTS" id="PR00114">
    <property type="entry name" value="STPHPHTASE"/>
</dbReference>
<keyword evidence="5" id="KW-1185">Reference proteome</keyword>
<dbReference type="PANTHER" id="PTHR11668:SF494">
    <property type="entry name" value="PROTEIN PHOSPHATASE, PUTATIVE-RELATED"/>
    <property type="match status" value="1"/>
</dbReference>
<dbReference type="PANTHER" id="PTHR11668">
    <property type="entry name" value="SERINE/THREONINE PROTEIN PHOSPHATASE"/>
    <property type="match status" value="1"/>
</dbReference>
<dbReference type="CDD" id="cd00144">
    <property type="entry name" value="MPP_PPP_family"/>
    <property type="match status" value="1"/>
</dbReference>
<evidence type="ECO:0000259" key="3">
    <source>
        <dbReference type="PROSITE" id="PS00125"/>
    </source>
</evidence>
<dbReference type="EC" id="3.1.3.16" evidence="1"/>